<dbReference type="GO" id="GO:0042776">
    <property type="term" value="P:proton motive force-driven mitochondrial ATP synthesis"/>
    <property type="evidence" value="ECO:0007669"/>
    <property type="project" value="TreeGrafter"/>
</dbReference>
<evidence type="ECO:0000256" key="1">
    <source>
        <dbReference type="ARBA" id="ARBA00009502"/>
    </source>
</evidence>
<dbReference type="InterPro" id="IPR006721">
    <property type="entry name" value="ATP_synth_F1_esu_mt"/>
</dbReference>
<name>A0A0U2V554_ACAPC</name>
<dbReference type="Pfam" id="PF04627">
    <property type="entry name" value="ATP-synt_Eps"/>
    <property type="match status" value="1"/>
</dbReference>
<dbReference type="GO" id="GO:0046933">
    <property type="term" value="F:proton-transporting ATP synthase activity, rotational mechanism"/>
    <property type="evidence" value="ECO:0007669"/>
    <property type="project" value="InterPro"/>
</dbReference>
<dbReference type="InterPro" id="IPR036742">
    <property type="entry name" value="ATP_synth_F1_esu_sf_mt"/>
</dbReference>
<dbReference type="EMBL" id="KT754299">
    <property type="protein sequence ID" value="ALS04133.1"/>
    <property type="molecule type" value="mRNA"/>
</dbReference>
<comment type="similarity">
    <text evidence="1">Belongs to the eukaryotic ATPase epsilon family.</text>
</comment>
<dbReference type="AlphaFoldDB" id="A0A0U2V554"/>
<dbReference type="CDD" id="cd12153">
    <property type="entry name" value="F1-ATPase_epsilon"/>
    <property type="match status" value="1"/>
</dbReference>
<evidence type="ECO:0000313" key="2">
    <source>
        <dbReference type="EMBL" id="ALS04133.1"/>
    </source>
</evidence>
<organism evidence="2">
    <name type="scientific">Acartia pacifica</name>
    <name type="common">Copepod</name>
    <dbReference type="NCBI Taxonomy" id="335913"/>
    <lineage>
        <taxon>Eukaryota</taxon>
        <taxon>Metazoa</taxon>
        <taxon>Ecdysozoa</taxon>
        <taxon>Arthropoda</taxon>
        <taxon>Crustacea</taxon>
        <taxon>Multicrustacea</taxon>
        <taxon>Hexanauplia</taxon>
        <taxon>Copepoda</taxon>
        <taxon>Calanoida</taxon>
        <taxon>Acartiidae</taxon>
        <taxon>Acartia</taxon>
    </lineage>
</organism>
<dbReference type="GO" id="GO:0005743">
    <property type="term" value="C:mitochondrial inner membrane"/>
    <property type="evidence" value="ECO:0007669"/>
    <property type="project" value="InterPro"/>
</dbReference>
<protein>
    <submittedName>
        <fullName evidence="2">Mitochondrial ATP synthase subunit epsilon</fullName>
    </submittedName>
</protein>
<proteinExistence type="evidence at transcript level"/>
<accession>A0A0U2V554</accession>
<dbReference type="Gene3D" id="1.10.1620.20">
    <property type="entry name" value="ATP synthase, F1 complex, epsilon subunit superfamily, mitochondrial"/>
    <property type="match status" value="1"/>
</dbReference>
<dbReference type="GO" id="GO:0045259">
    <property type="term" value="C:proton-transporting ATP synthase complex"/>
    <property type="evidence" value="ECO:0007669"/>
    <property type="project" value="InterPro"/>
</dbReference>
<dbReference type="SUPFAM" id="SSF48690">
    <property type="entry name" value="Epsilon subunit of mitochondrial F1F0-ATP synthase"/>
    <property type="match status" value="1"/>
</dbReference>
<dbReference type="PANTHER" id="PTHR12448">
    <property type="entry name" value="ATP SYNTHASE EPSILON CHAIN, MITOCHONDRIAL"/>
    <property type="match status" value="1"/>
</dbReference>
<dbReference type="PANTHER" id="PTHR12448:SF0">
    <property type="entry name" value="ATP SYNTHASE SUBUNIT EPSILON, MITOCHONDRIAL"/>
    <property type="match status" value="1"/>
</dbReference>
<reference evidence="2" key="1">
    <citation type="journal article" date="2015" name="Sci. Rep.">
        <title>Spliced leader RNA trans-splicing discovered in copepods.</title>
        <authorList>
            <person name="Yang F."/>
            <person name="Xu D."/>
            <person name="Zhuang Y."/>
            <person name="Yi X."/>
            <person name="Huang Y."/>
            <person name="Chen H."/>
            <person name="Lin S."/>
            <person name="Campbell D.A."/>
            <person name="Sturm N.R."/>
            <person name="Liu G."/>
            <person name="Zhang H."/>
        </authorList>
    </citation>
    <scope>NUCLEOTIDE SEQUENCE</scope>
</reference>
<sequence length="57" mass="6397">MVFWRAAGLNYVQFSNIAAKCVRNALKKDLQTEANKRALVNIKFQKWEGGKGVGAKE</sequence>